<evidence type="ECO:0000256" key="8">
    <source>
        <dbReference type="ARBA" id="ARBA00023136"/>
    </source>
</evidence>
<feature type="transmembrane region" description="Helical" evidence="13">
    <location>
        <begin position="6"/>
        <end position="28"/>
    </location>
</feature>
<evidence type="ECO:0000256" key="11">
    <source>
        <dbReference type="ARBA" id="ARBA00023180"/>
    </source>
</evidence>
<dbReference type="PANTHER" id="PTHR14076:SF2">
    <property type="entry name" value="RECEPTOR ACTIVITY-MODIFYING PROTEIN 3"/>
    <property type="match status" value="1"/>
</dbReference>
<keyword evidence="5 13" id="KW-0812">Transmembrane</keyword>
<evidence type="ECO:0000256" key="6">
    <source>
        <dbReference type="ARBA" id="ARBA00022729"/>
    </source>
</evidence>
<evidence type="ECO:0000256" key="1">
    <source>
        <dbReference type="ARBA" id="ARBA00004251"/>
    </source>
</evidence>
<dbReference type="PANTHER" id="PTHR14076">
    <property type="entry name" value="RECEPTOR ACTIVITY MODIFYING PROTEIN RAMP"/>
    <property type="match status" value="1"/>
</dbReference>
<evidence type="ECO:0000256" key="10">
    <source>
        <dbReference type="ARBA" id="ARBA00023170"/>
    </source>
</evidence>
<reference evidence="14 15" key="1">
    <citation type="submission" date="2021-05" db="EMBL/GenBank/DDBJ databases">
        <authorList>
            <person name="Zahm M."/>
            <person name="Klopp C."/>
            <person name="Cabau C."/>
            <person name="Kuhl H."/>
            <person name="Suciu R."/>
            <person name="Ciorpac M."/>
            <person name="Holostenco D."/>
            <person name="Gessner J."/>
            <person name="Wuertz S."/>
            <person name="Hohne C."/>
            <person name="Stock M."/>
            <person name="Gislard M."/>
            <person name="Lluch J."/>
            <person name="Milhes M."/>
            <person name="Lampietro C."/>
            <person name="Lopez Roques C."/>
            <person name="Donnadieu C."/>
            <person name="Du K."/>
            <person name="Schartl M."/>
            <person name="Guiguen Y."/>
        </authorList>
    </citation>
    <scope>NUCLEOTIDE SEQUENCE [LARGE SCALE GENOMIC DNA]</scope>
    <source>
        <strain evidence="14">Hh-F2</strain>
        <tissue evidence="14">Blood</tissue>
    </source>
</reference>
<protein>
    <recommendedName>
        <fullName evidence="12">Receptor activity-modifying protein 3</fullName>
    </recommendedName>
</protein>
<comment type="subcellular location">
    <subcellularLocation>
        <location evidence="1">Cell membrane</location>
        <topology evidence="1">Single-pass type I membrane protein</topology>
    </subcellularLocation>
</comment>
<dbReference type="Gene3D" id="1.10.150.510">
    <property type="entry name" value="Receptor activity modifying family"/>
    <property type="match status" value="1"/>
</dbReference>
<evidence type="ECO:0000256" key="7">
    <source>
        <dbReference type="ARBA" id="ARBA00022989"/>
    </source>
</evidence>
<keyword evidence="7 13" id="KW-1133">Transmembrane helix</keyword>
<dbReference type="EMBL" id="JAHFZB010000003">
    <property type="protein sequence ID" value="KAK6491859.1"/>
    <property type="molecule type" value="Genomic_DNA"/>
</dbReference>
<dbReference type="Pfam" id="PF04901">
    <property type="entry name" value="RAMP"/>
    <property type="match status" value="1"/>
</dbReference>
<keyword evidence="6" id="KW-0732">Signal</keyword>
<comment type="similarity">
    <text evidence="2">Belongs to the RAMP family.</text>
</comment>
<proteinExistence type="inferred from homology"/>
<evidence type="ECO:0000256" key="12">
    <source>
        <dbReference type="ARBA" id="ARBA00041072"/>
    </source>
</evidence>
<sequence>MDTNAFFVLKLFVLGICANILMTSGLSATEDKRQQNQKPNVVICNETALMLDMSRCEDDFKRDMDLVDPKNWCNLTYYIKEYNTFSTCTEQNSERIGCFWPNPFVESFIISLHKHFFSNCTSDQVIWEDPPDNMLTILIVIPVLLTVVMIALVVWCSKRNDVMV</sequence>
<evidence type="ECO:0000256" key="4">
    <source>
        <dbReference type="ARBA" id="ARBA00022475"/>
    </source>
</evidence>
<keyword evidence="11" id="KW-0325">Glycoprotein</keyword>
<evidence type="ECO:0000313" key="14">
    <source>
        <dbReference type="EMBL" id="KAK6491859.1"/>
    </source>
</evidence>
<evidence type="ECO:0000313" key="15">
    <source>
        <dbReference type="Proteomes" id="UP001369086"/>
    </source>
</evidence>
<evidence type="ECO:0000256" key="13">
    <source>
        <dbReference type="SAM" id="Phobius"/>
    </source>
</evidence>
<organism evidence="14 15">
    <name type="scientific">Huso huso</name>
    <name type="common">Beluga</name>
    <name type="synonym">Acipenser huso</name>
    <dbReference type="NCBI Taxonomy" id="61971"/>
    <lineage>
        <taxon>Eukaryota</taxon>
        <taxon>Metazoa</taxon>
        <taxon>Chordata</taxon>
        <taxon>Craniata</taxon>
        <taxon>Vertebrata</taxon>
        <taxon>Euteleostomi</taxon>
        <taxon>Actinopterygii</taxon>
        <taxon>Chondrostei</taxon>
        <taxon>Acipenseriformes</taxon>
        <taxon>Acipenseridae</taxon>
        <taxon>Huso</taxon>
    </lineage>
</organism>
<keyword evidence="10" id="KW-0675">Receptor</keyword>
<accession>A0ABR1A446</accession>
<dbReference type="InterPro" id="IPR006985">
    <property type="entry name" value="RAMP"/>
</dbReference>
<evidence type="ECO:0000256" key="5">
    <source>
        <dbReference type="ARBA" id="ARBA00022692"/>
    </source>
</evidence>
<keyword evidence="4" id="KW-1003">Cell membrane</keyword>
<feature type="transmembrane region" description="Helical" evidence="13">
    <location>
        <begin position="134"/>
        <end position="155"/>
    </location>
</feature>
<keyword evidence="8 13" id="KW-0472">Membrane</keyword>
<dbReference type="Proteomes" id="UP001369086">
    <property type="component" value="Unassembled WGS sequence"/>
</dbReference>
<evidence type="ECO:0000256" key="3">
    <source>
        <dbReference type="ARBA" id="ARBA00022448"/>
    </source>
</evidence>
<evidence type="ECO:0000256" key="9">
    <source>
        <dbReference type="ARBA" id="ARBA00023157"/>
    </source>
</evidence>
<dbReference type="InterPro" id="IPR038126">
    <property type="entry name" value="RAMP_sf"/>
</dbReference>
<keyword evidence="3" id="KW-0813">Transport</keyword>
<keyword evidence="15" id="KW-1185">Reference proteome</keyword>
<keyword evidence="9" id="KW-1015">Disulfide bond</keyword>
<comment type="caution">
    <text evidence="14">The sequence shown here is derived from an EMBL/GenBank/DDBJ whole genome shotgun (WGS) entry which is preliminary data.</text>
</comment>
<gene>
    <name evidence="14" type="ORF">HHUSO_G4054</name>
</gene>
<name>A0ABR1A446_HUSHU</name>
<evidence type="ECO:0000256" key="2">
    <source>
        <dbReference type="ARBA" id="ARBA00007087"/>
    </source>
</evidence>